<dbReference type="Pfam" id="PF04483">
    <property type="entry name" value="DUF565"/>
    <property type="match status" value="1"/>
</dbReference>
<accession>A0AAV6J0E5</accession>
<proteinExistence type="inferred from homology"/>
<evidence type="ECO:0000313" key="4">
    <source>
        <dbReference type="Proteomes" id="UP000823749"/>
    </source>
</evidence>
<evidence type="ECO:0000313" key="3">
    <source>
        <dbReference type="EMBL" id="KAG5533710.1"/>
    </source>
</evidence>
<gene>
    <name evidence="3" type="ORF">RHGRI_027782</name>
</gene>
<dbReference type="AlphaFoldDB" id="A0AAV6J0E5"/>
<feature type="transmembrane region" description="Helical" evidence="2">
    <location>
        <begin position="216"/>
        <end position="236"/>
    </location>
</feature>
<comment type="similarity">
    <text evidence="1">Belongs to the ycf20 family.</text>
</comment>
<protein>
    <recommendedName>
        <fullName evidence="5">Ycf20-like protein</fullName>
    </recommendedName>
</protein>
<evidence type="ECO:0008006" key="5">
    <source>
        <dbReference type="Google" id="ProtNLM"/>
    </source>
</evidence>
<name>A0AAV6J0E5_9ERIC</name>
<keyword evidence="2" id="KW-0812">Transmembrane</keyword>
<dbReference type="PANTHER" id="PTHR33787">
    <property type="match status" value="1"/>
</dbReference>
<keyword evidence="2" id="KW-0472">Membrane</keyword>
<dbReference type="InterPro" id="IPR007572">
    <property type="entry name" value="Uncharacterised_Ycf20"/>
</dbReference>
<reference evidence="3" key="1">
    <citation type="submission" date="2020-08" db="EMBL/GenBank/DDBJ databases">
        <title>Plant Genome Project.</title>
        <authorList>
            <person name="Zhang R.-G."/>
        </authorList>
    </citation>
    <scope>NUCLEOTIDE SEQUENCE</scope>
    <source>
        <strain evidence="3">WSP0</strain>
        <tissue evidence="3">Leaf</tissue>
    </source>
</reference>
<keyword evidence="2" id="KW-1133">Transmembrane helix</keyword>
<sequence>MRLFFRGTHLLLFDGKPQFVDMSLSCVVRVSSDEGVVGSDVVMSGKFRASLRYRDSQRHSSLPSPRNQSKFISATCPHETAFAFRWRVFPRLCFSRVTHYSSTNMCNFFNYFSVFVAKSSMLLKYIQTNSEKSFEQFRRIGLSIKASMDTSGLNSPSANGNGGRTRLARAIQTLQVKLNARLQKLRSGFFMKALFFLVGFYCATAFSTVIGQTGDWDILSAGLAVLVVEGIGALMYKASFPLLNNIKSLITLFNYWKAGLSLGLFLDAFKY</sequence>
<dbReference type="PANTHER" id="PTHR33787:SF3">
    <property type="entry name" value="YCF20-LIKE PROTEIN"/>
    <property type="match status" value="1"/>
</dbReference>
<keyword evidence="4" id="KW-1185">Reference proteome</keyword>
<evidence type="ECO:0000256" key="2">
    <source>
        <dbReference type="SAM" id="Phobius"/>
    </source>
</evidence>
<organism evidence="3 4">
    <name type="scientific">Rhododendron griersonianum</name>
    <dbReference type="NCBI Taxonomy" id="479676"/>
    <lineage>
        <taxon>Eukaryota</taxon>
        <taxon>Viridiplantae</taxon>
        <taxon>Streptophyta</taxon>
        <taxon>Embryophyta</taxon>
        <taxon>Tracheophyta</taxon>
        <taxon>Spermatophyta</taxon>
        <taxon>Magnoliopsida</taxon>
        <taxon>eudicotyledons</taxon>
        <taxon>Gunneridae</taxon>
        <taxon>Pentapetalae</taxon>
        <taxon>asterids</taxon>
        <taxon>Ericales</taxon>
        <taxon>Ericaceae</taxon>
        <taxon>Ericoideae</taxon>
        <taxon>Rhodoreae</taxon>
        <taxon>Rhododendron</taxon>
    </lineage>
</organism>
<dbReference type="Proteomes" id="UP000823749">
    <property type="component" value="Chromosome 9"/>
</dbReference>
<comment type="caution">
    <text evidence="3">The sequence shown here is derived from an EMBL/GenBank/DDBJ whole genome shotgun (WGS) entry which is preliminary data.</text>
</comment>
<evidence type="ECO:0000256" key="1">
    <source>
        <dbReference type="ARBA" id="ARBA00009846"/>
    </source>
</evidence>
<dbReference type="EMBL" id="JACTNZ010000009">
    <property type="protein sequence ID" value="KAG5533710.1"/>
    <property type="molecule type" value="Genomic_DNA"/>
</dbReference>
<feature type="transmembrane region" description="Helical" evidence="2">
    <location>
        <begin position="189"/>
        <end position="210"/>
    </location>
</feature>